<organism evidence="2 3">
    <name type="scientific">Arabis nemorensis</name>
    <dbReference type="NCBI Taxonomy" id="586526"/>
    <lineage>
        <taxon>Eukaryota</taxon>
        <taxon>Viridiplantae</taxon>
        <taxon>Streptophyta</taxon>
        <taxon>Embryophyta</taxon>
        <taxon>Tracheophyta</taxon>
        <taxon>Spermatophyta</taxon>
        <taxon>Magnoliopsida</taxon>
        <taxon>eudicotyledons</taxon>
        <taxon>Gunneridae</taxon>
        <taxon>Pentapetalae</taxon>
        <taxon>rosids</taxon>
        <taxon>malvids</taxon>
        <taxon>Brassicales</taxon>
        <taxon>Brassicaceae</taxon>
        <taxon>Arabideae</taxon>
        <taxon>Arabis</taxon>
    </lineage>
</organism>
<feature type="compositionally biased region" description="Polar residues" evidence="1">
    <location>
        <begin position="151"/>
        <end position="162"/>
    </location>
</feature>
<evidence type="ECO:0000256" key="1">
    <source>
        <dbReference type="SAM" id="MobiDB-lite"/>
    </source>
</evidence>
<sequence length="180" mass="20477">MALFLRLLRGNWIIGPCGRWEFQSERSDIGYGANFRGDESYEALLGNVRRRFLLNGTTPLALSYRIPPLMPEPNSTGQLPNAEYHGRRIEGARRALEQIFTKAEMLMHRVHFEILYSNLLNQAGANPMEREPTSPHHDNDRDGDDDMDLPTNRTDGTTDQRNMSLAAIGGKLFNISQLYN</sequence>
<dbReference type="EMBL" id="CABITT030000008">
    <property type="protein sequence ID" value="VVB15118.1"/>
    <property type="molecule type" value="Genomic_DNA"/>
</dbReference>
<dbReference type="AlphaFoldDB" id="A0A565CN19"/>
<dbReference type="Proteomes" id="UP000489600">
    <property type="component" value="Unassembled WGS sequence"/>
</dbReference>
<protein>
    <submittedName>
        <fullName evidence="2">Uncharacterized protein</fullName>
    </submittedName>
</protein>
<gene>
    <name evidence="2" type="ORF">ANE_LOCUS25562</name>
</gene>
<comment type="caution">
    <text evidence="2">The sequence shown here is derived from an EMBL/GenBank/DDBJ whole genome shotgun (WGS) entry which is preliminary data.</text>
</comment>
<reference evidence="2" key="1">
    <citation type="submission" date="2019-07" db="EMBL/GenBank/DDBJ databases">
        <authorList>
            <person name="Dittberner H."/>
        </authorList>
    </citation>
    <scope>NUCLEOTIDE SEQUENCE [LARGE SCALE GENOMIC DNA]</scope>
</reference>
<accession>A0A565CN19</accession>
<evidence type="ECO:0000313" key="2">
    <source>
        <dbReference type="EMBL" id="VVB15118.1"/>
    </source>
</evidence>
<evidence type="ECO:0000313" key="3">
    <source>
        <dbReference type="Proteomes" id="UP000489600"/>
    </source>
</evidence>
<feature type="compositionally biased region" description="Basic and acidic residues" evidence="1">
    <location>
        <begin position="128"/>
        <end position="140"/>
    </location>
</feature>
<name>A0A565CN19_9BRAS</name>
<feature type="region of interest" description="Disordered" evidence="1">
    <location>
        <begin position="125"/>
        <end position="162"/>
    </location>
</feature>
<keyword evidence="3" id="KW-1185">Reference proteome</keyword>
<proteinExistence type="predicted"/>